<dbReference type="SMART" id="SM00388">
    <property type="entry name" value="HisKA"/>
    <property type="match status" value="1"/>
</dbReference>
<dbReference type="InterPro" id="IPR005467">
    <property type="entry name" value="His_kinase_dom"/>
</dbReference>
<evidence type="ECO:0000256" key="10">
    <source>
        <dbReference type="ARBA" id="ARBA00023136"/>
    </source>
</evidence>
<dbReference type="SUPFAM" id="SSF47384">
    <property type="entry name" value="Homodimeric domain of signal transducing histidine kinase"/>
    <property type="match status" value="1"/>
</dbReference>
<dbReference type="Pfam" id="PF12860">
    <property type="entry name" value="PAS_7"/>
    <property type="match status" value="1"/>
</dbReference>
<evidence type="ECO:0000256" key="11">
    <source>
        <dbReference type="ARBA" id="ARBA00058004"/>
    </source>
</evidence>
<dbReference type="CDD" id="cd00082">
    <property type="entry name" value="HisKA"/>
    <property type="match status" value="1"/>
</dbReference>
<dbReference type="CDD" id="cd00130">
    <property type="entry name" value="PAS"/>
    <property type="match status" value="2"/>
</dbReference>
<evidence type="ECO:0000256" key="4">
    <source>
        <dbReference type="ARBA" id="ARBA00022553"/>
    </source>
</evidence>
<dbReference type="SMART" id="SM00387">
    <property type="entry name" value="HATPase_c"/>
    <property type="match status" value="1"/>
</dbReference>
<dbReference type="SMART" id="SM00086">
    <property type="entry name" value="PAC"/>
    <property type="match status" value="2"/>
</dbReference>
<feature type="domain" description="PAS" evidence="16">
    <location>
        <begin position="377"/>
        <end position="422"/>
    </location>
</feature>
<evidence type="ECO:0000256" key="7">
    <source>
        <dbReference type="ARBA" id="ARBA00022989"/>
    </source>
</evidence>
<dbReference type="Pfam" id="PF13426">
    <property type="entry name" value="PAS_9"/>
    <property type="match status" value="1"/>
</dbReference>
<dbReference type="SMART" id="SM00448">
    <property type="entry name" value="REC"/>
    <property type="match status" value="2"/>
</dbReference>
<sequence>MEFGDRLKKLVRPSAQAASPRSEAAGWMLSLARSNRPVGGLVLCLGVLLSLGLDLILQHQNGVRVQNDFDNAVESAKSELLDRFRQPVHGLNGLRGTFTGAEPLTRAQFNRYVASRDLPTEFPGILGIGFSQRVQRQDLERFLADARNDGVPDFELRRFSDSAHDDLYVMKYIAPLSHNKSALGLDLGSDPTRREAIEQAVRSGQATMTQGIQQVLDHEHKRPGVLINVPVYAYDSPLDTPEEQQAVLIGVLSSPLVVSSLLDARGEIGNGKLHIRLFGPTAPTGSHTLWYDNQADTTRSTRAQPRYQIRVPLKLYGQQVELQFASTPYFEDLHLSSVHWWVMSTGLLLSAGAALWLSRHVRALRRADSELELAQRSLDSYRQLAGQTHSAYISTDLTGRITSVSSGFEQLTDYSRSEALGKRPGWLLQCEQTDADEARRIRESLRSSGYYVGEILNRSKQGRLYWVELHIQPHLNNEGEQIGFIASSIDVTQRRQSQLLMEEAERSKRNLLEALDHNAIVSVTDRKGVIQQANDGFCRISGYSREELVGQRHNIVNARADNVVDWDLVWQTISEGRAWHGEVCNRAKDGHLYWVDTVIMPLFGNMGEVDSYVSVRFEITQLKLAQARAEEQTALLEGAIATIDEAFCIFDAHERLVYFNEQYRQVYARSAEKIVAGESFENIVRFGVENGQFPEAVGRVEEWVAERLAFYRGGKGELIQHLDNGRVLRVVERRMPNGYVAGFRVDITDMVKAKEAAQAGESVKSQFLANMSHEIRTPMNAVLGMLALLRKTPMTEQQKDYAGKAERAGKSLLGLLTDTLDLSKINASMMVLEQRPFRIGQVLRDLAEIFASTLTSPRVELLLDLDPAADLSVLGDSLRLHQILLNLGSNAIKFTEQGHVLIGVRLVAREPGQLRLLFEVSDTGIGMDASFQRVIFDAFTQAQPATTSQYGGTGLGMAITNQLVKFMGSQLQVESELGRGSRFFFEAELALDPAAPAGLPDASPGGGHGKALEVLLVDDHPQSRRLLEQMCRSLGWQAQVCDSGTTALALLREKARQGQRYDVVFMDCQMPGLSGLQTCEQLRAWDPDTPVVLMATLAYLESATPGADAPGLVNGQLMKPVTASMLHDAWAQLARQDGPQAQAAAQPTLDDAPLAGLRLLLAEDNLVNQQLARELLVLEGAEVDIAANGQVAVEQVLAARPPYDLVLMDIHMPLMDGLQATRKLRESFDALELPIVAMTANAMSEDQQACLDAGMNGHVAKPLDMDELIDVILQQVPAGRNPAGRARS</sequence>
<dbReference type="FunFam" id="3.30.565.10:FF:000010">
    <property type="entry name" value="Sensor histidine kinase RcsC"/>
    <property type="match status" value="1"/>
</dbReference>
<dbReference type="Gene3D" id="3.30.450.350">
    <property type="entry name" value="CHASE domain"/>
    <property type="match status" value="1"/>
</dbReference>
<dbReference type="PANTHER" id="PTHR45339">
    <property type="entry name" value="HYBRID SIGNAL TRANSDUCTION HISTIDINE KINASE J"/>
    <property type="match status" value="1"/>
</dbReference>
<evidence type="ECO:0000256" key="8">
    <source>
        <dbReference type="ARBA" id="ARBA00023012"/>
    </source>
</evidence>
<dbReference type="Gene3D" id="3.30.450.20">
    <property type="entry name" value="PAS domain"/>
    <property type="match status" value="3"/>
</dbReference>
<evidence type="ECO:0000256" key="13">
    <source>
        <dbReference type="PROSITE-ProRule" id="PRU00169"/>
    </source>
</evidence>
<evidence type="ECO:0000256" key="1">
    <source>
        <dbReference type="ARBA" id="ARBA00000085"/>
    </source>
</evidence>
<dbReference type="Pfam" id="PF00512">
    <property type="entry name" value="HisKA"/>
    <property type="match status" value="1"/>
</dbReference>
<dbReference type="NCBIfam" id="TIGR00229">
    <property type="entry name" value="sensory_box"/>
    <property type="match status" value="2"/>
</dbReference>
<dbReference type="SUPFAM" id="SSF55874">
    <property type="entry name" value="ATPase domain of HSP90 chaperone/DNA topoisomerase II/histidine kinase"/>
    <property type="match status" value="1"/>
</dbReference>
<comment type="subcellular location">
    <subcellularLocation>
        <location evidence="2">Membrane</location>
    </subcellularLocation>
</comment>
<accession>A0A2S9K5M7</accession>
<dbReference type="PRINTS" id="PR00344">
    <property type="entry name" value="BCTRLSENSOR"/>
</dbReference>
<feature type="domain" description="Histidine kinase" evidence="14">
    <location>
        <begin position="770"/>
        <end position="991"/>
    </location>
</feature>
<dbReference type="SMART" id="SM01079">
    <property type="entry name" value="CHASE"/>
    <property type="match status" value="1"/>
</dbReference>
<dbReference type="Pfam" id="PF02518">
    <property type="entry name" value="HATPase_c"/>
    <property type="match status" value="1"/>
</dbReference>
<dbReference type="InterPro" id="IPR042240">
    <property type="entry name" value="CHASE_sf"/>
</dbReference>
<dbReference type="Gene3D" id="3.40.50.2300">
    <property type="match status" value="2"/>
</dbReference>
<dbReference type="InterPro" id="IPR036890">
    <property type="entry name" value="HATPase_C_sf"/>
</dbReference>
<reference evidence="19 20" key="1">
    <citation type="submission" date="2018-03" db="EMBL/GenBank/DDBJ databases">
        <title>Comparative genomics illustrates the genes involved in a hyperalkaliphilic mechanisms of Serpentinomonas isolated from highly-alkaline calcium-rich serpentinized springs.</title>
        <authorList>
            <person name="Suzuki S."/>
            <person name="Ishii S."/>
            <person name="Walworth N."/>
            <person name="Bird L."/>
            <person name="Kuenen J.G."/>
            <person name="Nealson K.H."/>
        </authorList>
    </citation>
    <scope>NUCLEOTIDE SEQUENCE [LARGE SCALE GENOMIC DNA]</scope>
    <source>
        <strain evidence="19 20">P1</strain>
    </source>
</reference>
<dbReference type="InterPro" id="IPR036097">
    <property type="entry name" value="HisK_dim/P_sf"/>
</dbReference>
<evidence type="ECO:0000256" key="3">
    <source>
        <dbReference type="ARBA" id="ARBA00012438"/>
    </source>
</evidence>
<organism evidence="19 20">
    <name type="scientific">Malikia granosa</name>
    <dbReference type="NCBI Taxonomy" id="263067"/>
    <lineage>
        <taxon>Bacteria</taxon>
        <taxon>Pseudomonadati</taxon>
        <taxon>Pseudomonadota</taxon>
        <taxon>Betaproteobacteria</taxon>
        <taxon>Burkholderiales</taxon>
        <taxon>Comamonadaceae</taxon>
        <taxon>Malikia</taxon>
    </lineage>
</organism>
<comment type="function">
    <text evidence="11">Member of the two-component regulatory system BvgS/BvgA. Phosphorylates BvgA via a four-step phosphorelay in response to environmental signals.</text>
</comment>
<keyword evidence="9" id="KW-0843">Virulence</keyword>
<evidence type="ECO:0000259" key="14">
    <source>
        <dbReference type="PROSITE" id="PS50109"/>
    </source>
</evidence>
<evidence type="ECO:0000256" key="5">
    <source>
        <dbReference type="ARBA" id="ARBA00022692"/>
    </source>
</evidence>
<feature type="domain" description="PAC" evidence="17">
    <location>
        <begin position="577"/>
        <end position="631"/>
    </location>
</feature>
<dbReference type="CDD" id="cd17546">
    <property type="entry name" value="REC_hyHK_CKI1_RcsC-like"/>
    <property type="match status" value="1"/>
</dbReference>
<dbReference type="InterPro" id="IPR004358">
    <property type="entry name" value="Sig_transdc_His_kin-like_C"/>
</dbReference>
<dbReference type="InterPro" id="IPR035965">
    <property type="entry name" value="PAS-like_dom_sf"/>
</dbReference>
<evidence type="ECO:0000259" key="15">
    <source>
        <dbReference type="PROSITE" id="PS50110"/>
    </source>
</evidence>
<dbReference type="EC" id="2.7.13.3" evidence="3"/>
<dbReference type="CDD" id="cd00156">
    <property type="entry name" value="REC"/>
    <property type="match status" value="1"/>
</dbReference>
<dbReference type="InterPro" id="IPR001789">
    <property type="entry name" value="Sig_transdc_resp-reg_receiver"/>
</dbReference>
<dbReference type="Pfam" id="PF00072">
    <property type="entry name" value="Response_reg"/>
    <property type="match status" value="2"/>
</dbReference>
<feature type="domain" description="Response regulatory" evidence="15">
    <location>
        <begin position="1013"/>
        <end position="1134"/>
    </location>
</feature>
<comment type="catalytic activity">
    <reaction evidence="1">
        <text>ATP + protein L-histidine = ADP + protein N-phospho-L-histidine.</text>
        <dbReference type="EC" id="2.7.13.3"/>
    </reaction>
</comment>
<feature type="domain" description="PAS" evidence="16">
    <location>
        <begin position="504"/>
        <end position="551"/>
    </location>
</feature>
<feature type="modified residue" description="4-aspartylphosphate" evidence="13">
    <location>
        <position position="1067"/>
    </location>
</feature>
<dbReference type="Pfam" id="PF03924">
    <property type="entry name" value="CHASE"/>
    <property type="match status" value="1"/>
</dbReference>
<dbReference type="InterPro" id="IPR000700">
    <property type="entry name" value="PAS-assoc_C"/>
</dbReference>
<evidence type="ECO:0000256" key="2">
    <source>
        <dbReference type="ARBA" id="ARBA00004370"/>
    </source>
</evidence>
<dbReference type="PROSITE" id="PS50839">
    <property type="entry name" value="CHASE"/>
    <property type="match status" value="1"/>
</dbReference>
<dbReference type="PROSITE" id="PS50110">
    <property type="entry name" value="RESPONSE_REGULATORY"/>
    <property type="match status" value="2"/>
</dbReference>
<evidence type="ECO:0000259" key="16">
    <source>
        <dbReference type="PROSITE" id="PS50112"/>
    </source>
</evidence>
<evidence type="ECO:0000313" key="20">
    <source>
        <dbReference type="Proteomes" id="UP000238589"/>
    </source>
</evidence>
<dbReference type="InterPro" id="IPR001610">
    <property type="entry name" value="PAC"/>
</dbReference>
<dbReference type="Gene3D" id="3.30.565.10">
    <property type="entry name" value="Histidine kinase-like ATPase, C-terminal domain"/>
    <property type="match status" value="1"/>
</dbReference>
<dbReference type="InterPro" id="IPR011006">
    <property type="entry name" value="CheY-like_superfamily"/>
</dbReference>
<dbReference type="InterPro" id="IPR000014">
    <property type="entry name" value="PAS"/>
</dbReference>
<evidence type="ECO:0000256" key="12">
    <source>
        <dbReference type="ARBA" id="ARBA00070152"/>
    </source>
</evidence>
<dbReference type="PROSITE" id="PS50113">
    <property type="entry name" value="PAC"/>
    <property type="match status" value="2"/>
</dbReference>
<dbReference type="SMART" id="SM00091">
    <property type="entry name" value="PAS"/>
    <property type="match status" value="3"/>
</dbReference>
<dbReference type="InterPro" id="IPR013655">
    <property type="entry name" value="PAS_fold_3"/>
</dbReference>
<dbReference type="PROSITE" id="PS50109">
    <property type="entry name" value="HIS_KIN"/>
    <property type="match status" value="1"/>
</dbReference>
<dbReference type="PROSITE" id="PS50112">
    <property type="entry name" value="PAS"/>
    <property type="match status" value="2"/>
</dbReference>
<dbReference type="CDD" id="cd16922">
    <property type="entry name" value="HATPase_EvgS-ArcB-TorS-like"/>
    <property type="match status" value="1"/>
</dbReference>
<dbReference type="Pfam" id="PF08447">
    <property type="entry name" value="PAS_3"/>
    <property type="match status" value="1"/>
</dbReference>
<keyword evidence="6" id="KW-0732">Signal</keyword>
<dbReference type="GO" id="GO:0000155">
    <property type="term" value="F:phosphorelay sensor kinase activity"/>
    <property type="evidence" value="ECO:0007669"/>
    <property type="project" value="InterPro"/>
</dbReference>
<dbReference type="GO" id="GO:0071474">
    <property type="term" value="P:cellular hyperosmotic response"/>
    <property type="evidence" value="ECO:0007669"/>
    <property type="project" value="TreeGrafter"/>
</dbReference>
<evidence type="ECO:0000313" key="19">
    <source>
        <dbReference type="EMBL" id="PRD65692.1"/>
    </source>
</evidence>
<keyword evidence="20" id="KW-1185">Reference proteome</keyword>
<keyword evidence="8" id="KW-0902">Two-component regulatory system</keyword>
<feature type="domain" description="CHASE" evidence="18">
    <location>
        <begin position="100"/>
        <end position="263"/>
    </location>
</feature>
<evidence type="ECO:0000256" key="9">
    <source>
        <dbReference type="ARBA" id="ARBA00023026"/>
    </source>
</evidence>
<evidence type="ECO:0000256" key="6">
    <source>
        <dbReference type="ARBA" id="ARBA00022729"/>
    </source>
</evidence>
<dbReference type="Gene3D" id="1.10.287.130">
    <property type="match status" value="1"/>
</dbReference>
<feature type="domain" description="PAC" evidence="17">
    <location>
        <begin position="451"/>
        <end position="503"/>
    </location>
</feature>
<dbReference type="SUPFAM" id="SSF52172">
    <property type="entry name" value="CheY-like"/>
    <property type="match status" value="2"/>
</dbReference>
<dbReference type="Proteomes" id="UP000238589">
    <property type="component" value="Unassembled WGS sequence"/>
</dbReference>
<keyword evidence="5" id="KW-0812">Transmembrane</keyword>
<evidence type="ECO:0000259" key="18">
    <source>
        <dbReference type="PROSITE" id="PS50839"/>
    </source>
</evidence>
<comment type="caution">
    <text evidence="19">The sequence shown here is derived from an EMBL/GenBank/DDBJ whole genome shotgun (WGS) entry which is preliminary data.</text>
</comment>
<name>A0A2S9K5M7_9BURK</name>
<dbReference type="GO" id="GO:0016020">
    <property type="term" value="C:membrane"/>
    <property type="evidence" value="ECO:0007669"/>
    <property type="project" value="UniProtKB-SubCell"/>
</dbReference>
<dbReference type="InterPro" id="IPR003594">
    <property type="entry name" value="HATPase_dom"/>
</dbReference>
<feature type="modified residue" description="4-aspartylphosphate" evidence="13">
    <location>
        <position position="1209"/>
    </location>
</feature>
<protein>
    <recommendedName>
        <fullName evidence="12">Virulence sensor protein BvgS</fullName>
        <ecNumber evidence="3">2.7.13.3</ecNumber>
    </recommendedName>
</protein>
<dbReference type="InterPro" id="IPR003661">
    <property type="entry name" value="HisK_dim/P_dom"/>
</dbReference>
<proteinExistence type="predicted"/>
<keyword evidence="4 13" id="KW-0597">Phosphoprotein</keyword>
<dbReference type="OrthoDB" id="5519028at2"/>
<dbReference type="SUPFAM" id="SSF55785">
    <property type="entry name" value="PYP-like sensor domain (PAS domain)"/>
    <property type="match status" value="3"/>
</dbReference>
<gene>
    <name evidence="19" type="ORF">C6P64_09000</name>
</gene>
<keyword evidence="10" id="KW-0472">Membrane</keyword>
<keyword evidence="7" id="KW-1133">Transmembrane helix</keyword>
<feature type="domain" description="Response regulatory" evidence="15">
    <location>
        <begin position="1158"/>
        <end position="1276"/>
    </location>
</feature>
<dbReference type="PANTHER" id="PTHR45339:SF1">
    <property type="entry name" value="HYBRID SIGNAL TRANSDUCTION HISTIDINE KINASE J"/>
    <property type="match status" value="1"/>
</dbReference>
<dbReference type="InterPro" id="IPR006189">
    <property type="entry name" value="CHASE_dom"/>
</dbReference>
<evidence type="ECO:0000259" key="17">
    <source>
        <dbReference type="PROSITE" id="PS50113"/>
    </source>
</evidence>
<dbReference type="EMBL" id="PVLQ01000027">
    <property type="protein sequence ID" value="PRD65692.1"/>
    <property type="molecule type" value="Genomic_DNA"/>
</dbReference>